<evidence type="ECO:0000313" key="3">
    <source>
        <dbReference type="Proteomes" id="UP001162131"/>
    </source>
</evidence>
<dbReference type="EMBL" id="CAJZBQ010000030">
    <property type="protein sequence ID" value="CAG9321998.1"/>
    <property type="molecule type" value="Genomic_DNA"/>
</dbReference>
<feature type="transmembrane region" description="Helical" evidence="1">
    <location>
        <begin position="7"/>
        <end position="27"/>
    </location>
</feature>
<dbReference type="AlphaFoldDB" id="A0AAU9J1L1"/>
<name>A0AAU9J1L1_9CILI</name>
<gene>
    <name evidence="2" type="ORF">BSTOLATCC_MIC30380</name>
</gene>
<keyword evidence="1" id="KW-0472">Membrane</keyword>
<evidence type="ECO:0000256" key="1">
    <source>
        <dbReference type="SAM" id="Phobius"/>
    </source>
</evidence>
<dbReference type="Proteomes" id="UP001162131">
    <property type="component" value="Unassembled WGS sequence"/>
</dbReference>
<accession>A0AAU9J1L1</accession>
<feature type="transmembrane region" description="Helical" evidence="1">
    <location>
        <begin position="33"/>
        <end position="49"/>
    </location>
</feature>
<protein>
    <submittedName>
        <fullName evidence="2">Uncharacterized protein</fullName>
    </submittedName>
</protein>
<keyword evidence="3" id="KW-1185">Reference proteome</keyword>
<evidence type="ECO:0000313" key="2">
    <source>
        <dbReference type="EMBL" id="CAG9321998.1"/>
    </source>
</evidence>
<comment type="caution">
    <text evidence="2">The sequence shown here is derived from an EMBL/GenBank/DDBJ whole genome shotgun (WGS) entry which is preliminary data.</text>
</comment>
<keyword evidence="1" id="KW-0812">Transmembrane</keyword>
<keyword evidence="1" id="KW-1133">Transmembrane helix</keyword>
<proteinExistence type="predicted"/>
<sequence length="78" mass="8698">MAALGTVTIPSISVTSQIIALFITIIVSYHSKFTAWTTLIIITISKIIITRRHIARFITNPISKHFPAATRWAIFTNS</sequence>
<organism evidence="2 3">
    <name type="scientific">Blepharisma stoltei</name>
    <dbReference type="NCBI Taxonomy" id="1481888"/>
    <lineage>
        <taxon>Eukaryota</taxon>
        <taxon>Sar</taxon>
        <taxon>Alveolata</taxon>
        <taxon>Ciliophora</taxon>
        <taxon>Postciliodesmatophora</taxon>
        <taxon>Heterotrichea</taxon>
        <taxon>Heterotrichida</taxon>
        <taxon>Blepharismidae</taxon>
        <taxon>Blepharisma</taxon>
    </lineage>
</organism>
<reference evidence="2" key="1">
    <citation type="submission" date="2021-09" db="EMBL/GenBank/DDBJ databases">
        <authorList>
            <consortium name="AG Swart"/>
            <person name="Singh M."/>
            <person name="Singh A."/>
            <person name="Seah K."/>
            <person name="Emmerich C."/>
        </authorList>
    </citation>
    <scope>NUCLEOTIDE SEQUENCE</scope>
    <source>
        <strain evidence="2">ATCC30299</strain>
    </source>
</reference>